<feature type="domain" description="C2H2-type" evidence="2">
    <location>
        <begin position="354"/>
        <end position="370"/>
    </location>
</feature>
<dbReference type="STRING" id="98765.A0A2R6P200"/>
<comment type="caution">
    <text evidence="3">The sequence shown here is derived from an EMBL/GenBank/DDBJ whole genome shotgun (WGS) entry which is preliminary data.</text>
</comment>
<dbReference type="Gene3D" id="3.30.160.60">
    <property type="entry name" value="Classic Zinc Finger"/>
    <property type="match status" value="1"/>
</dbReference>
<accession>A0A2R6P200</accession>
<dbReference type="EMBL" id="MLYV02000550">
    <property type="protein sequence ID" value="PSR83873.1"/>
    <property type="molecule type" value="Genomic_DNA"/>
</dbReference>
<sequence length="401" mass="44315">MDVYYNTASLSGLLYPTDTTSSGNMDASSHDMSWNIQPALEYGYQDGLYNTSSSSESPESAFLSEPETPPSSSFFDPNLGFASNVYDVYTPLVYNNAQSPFAAEVVDAHYNPTTSLPLSPLDNAFKDLPDGLETLQYSSMYHPTTLSYDIPPSDAVLLSQPYTTDPPVSPIGRVLPTITLPDVSSDGSDIDAEGDIDDGGSEYIPSEASSPETSPFVPLIKLEPRGRVAKVSSPKKPSVSSARRGRPTTKKKTSSSRRIPTMRPRARCIQVDYDADGNMAKPIGDKTCPICNIEIGRYGDVERHISTHYQRARGEGEKWVCYGLPVDVAEERHFHYGLEHATLWPQTGLFMVGGCGRIFSRKDSLNRHMQRKRVEGECLGDVDGPWMPKRNKKRKSYRQCV</sequence>
<reference evidence="3 4" key="1">
    <citation type="submission" date="2018-02" db="EMBL/GenBank/DDBJ databases">
        <title>Genome sequence of the basidiomycete white-rot fungus Phlebia centrifuga.</title>
        <authorList>
            <person name="Granchi Z."/>
            <person name="Peng M."/>
            <person name="de Vries R.P."/>
            <person name="Hilden K."/>
            <person name="Makela M.R."/>
            <person name="Grigoriev I."/>
            <person name="Riley R."/>
        </authorList>
    </citation>
    <scope>NUCLEOTIDE SEQUENCE [LARGE SCALE GENOMIC DNA]</scope>
    <source>
        <strain evidence="3 4">FBCC195</strain>
    </source>
</reference>
<evidence type="ECO:0000256" key="1">
    <source>
        <dbReference type="SAM" id="MobiDB-lite"/>
    </source>
</evidence>
<evidence type="ECO:0000313" key="4">
    <source>
        <dbReference type="Proteomes" id="UP000186601"/>
    </source>
</evidence>
<feature type="compositionally biased region" description="Acidic residues" evidence="1">
    <location>
        <begin position="188"/>
        <end position="200"/>
    </location>
</feature>
<feature type="region of interest" description="Disordered" evidence="1">
    <location>
        <begin position="47"/>
        <end position="69"/>
    </location>
</feature>
<evidence type="ECO:0000313" key="3">
    <source>
        <dbReference type="EMBL" id="PSR83873.1"/>
    </source>
</evidence>
<evidence type="ECO:0000259" key="2">
    <source>
        <dbReference type="Pfam" id="PF00096"/>
    </source>
</evidence>
<feature type="region of interest" description="Disordered" evidence="1">
    <location>
        <begin position="180"/>
        <end position="260"/>
    </location>
</feature>
<feature type="compositionally biased region" description="Basic residues" evidence="1">
    <location>
        <begin position="243"/>
        <end position="255"/>
    </location>
</feature>
<proteinExistence type="predicted"/>
<protein>
    <recommendedName>
        <fullName evidence="2">C2H2-type domain-containing protein</fullName>
    </recommendedName>
</protein>
<dbReference type="OrthoDB" id="8922241at2759"/>
<dbReference type="Proteomes" id="UP000186601">
    <property type="component" value="Unassembled WGS sequence"/>
</dbReference>
<dbReference type="AlphaFoldDB" id="A0A2R6P200"/>
<feature type="compositionally biased region" description="Low complexity" evidence="1">
    <location>
        <begin position="52"/>
        <end position="69"/>
    </location>
</feature>
<dbReference type="InterPro" id="IPR013087">
    <property type="entry name" value="Znf_C2H2_type"/>
</dbReference>
<name>A0A2R6P200_9APHY</name>
<dbReference type="Pfam" id="PF00096">
    <property type="entry name" value="zf-C2H2"/>
    <property type="match status" value="1"/>
</dbReference>
<organism evidence="3 4">
    <name type="scientific">Hermanssonia centrifuga</name>
    <dbReference type="NCBI Taxonomy" id="98765"/>
    <lineage>
        <taxon>Eukaryota</taxon>
        <taxon>Fungi</taxon>
        <taxon>Dikarya</taxon>
        <taxon>Basidiomycota</taxon>
        <taxon>Agaricomycotina</taxon>
        <taxon>Agaricomycetes</taxon>
        <taxon>Polyporales</taxon>
        <taxon>Meruliaceae</taxon>
        <taxon>Hermanssonia</taxon>
    </lineage>
</organism>
<gene>
    <name evidence="3" type="ORF">PHLCEN_2v5582</name>
</gene>
<keyword evidence="4" id="KW-1185">Reference proteome</keyword>
<feature type="compositionally biased region" description="Low complexity" evidence="1">
    <location>
        <begin position="229"/>
        <end position="242"/>
    </location>
</feature>